<proteinExistence type="predicted"/>
<gene>
    <name evidence="1" type="ORF">T4E_1437</name>
</gene>
<dbReference type="Proteomes" id="UP000054815">
    <property type="component" value="Unassembled WGS sequence"/>
</dbReference>
<accession>A0A0V0YCT4</accession>
<comment type="caution">
    <text evidence="1">The sequence shown here is derived from an EMBL/GenBank/DDBJ whole genome shotgun (WGS) entry which is preliminary data.</text>
</comment>
<organism evidence="1 2">
    <name type="scientific">Trichinella pseudospiralis</name>
    <name type="common">Parasitic roundworm</name>
    <dbReference type="NCBI Taxonomy" id="6337"/>
    <lineage>
        <taxon>Eukaryota</taxon>
        <taxon>Metazoa</taxon>
        <taxon>Ecdysozoa</taxon>
        <taxon>Nematoda</taxon>
        <taxon>Enoplea</taxon>
        <taxon>Dorylaimia</taxon>
        <taxon>Trichinellida</taxon>
        <taxon>Trichinellidae</taxon>
        <taxon>Trichinella</taxon>
    </lineage>
</organism>
<protein>
    <submittedName>
        <fullName evidence="1">Uncharacterized protein</fullName>
    </submittedName>
</protein>
<evidence type="ECO:0000313" key="2">
    <source>
        <dbReference type="Proteomes" id="UP000054815"/>
    </source>
</evidence>
<name>A0A0V0YCT4_TRIPS</name>
<sequence length="188" mass="21942">MEFRANLFKLEIYSFNQIEEHNLQAVNWIFYYPIKLNEQLLENVTSSKDLTKIQGVIKGALDSLYYCKELLLSGILPDNHDILEKKRNIHFRLMCCDQEKETDDFNNYELVICEKTVMKKCISCKMLKNTLNQHVFSALEARYKFIRNFIGKCGSEKSLLIIVSNEQKWLTRASKIIDVIGNANLSFA</sequence>
<dbReference type="EMBL" id="JYDU01000025">
    <property type="protein sequence ID" value="KRX98026.1"/>
    <property type="molecule type" value="Genomic_DNA"/>
</dbReference>
<dbReference type="AlphaFoldDB" id="A0A0V0YCT4"/>
<evidence type="ECO:0000313" key="1">
    <source>
        <dbReference type="EMBL" id="KRX98026.1"/>
    </source>
</evidence>
<reference evidence="1 2" key="1">
    <citation type="submission" date="2015-01" db="EMBL/GenBank/DDBJ databases">
        <title>Evolution of Trichinella species and genotypes.</title>
        <authorList>
            <person name="Korhonen P.K."/>
            <person name="Edoardo P."/>
            <person name="Giuseppe L.R."/>
            <person name="Gasser R.B."/>
        </authorList>
    </citation>
    <scope>NUCLEOTIDE SEQUENCE [LARGE SCALE GENOMIC DNA]</scope>
    <source>
        <strain evidence="1">ISS141</strain>
    </source>
</reference>